<dbReference type="OrthoDB" id="9799199at2"/>
<dbReference type="InterPro" id="IPR000374">
    <property type="entry name" value="PC_trans"/>
</dbReference>
<dbReference type="EC" id="2.7.7.41" evidence="6 18"/>
<accession>D5BR60</accession>
<keyword evidence="16" id="KW-0594">Phospholipid biosynthesis</keyword>
<dbReference type="GO" id="GO:0016024">
    <property type="term" value="P:CDP-diacylglycerol biosynthetic process"/>
    <property type="evidence" value="ECO:0007669"/>
    <property type="project" value="UniProtKB-UniPathway"/>
</dbReference>
<comment type="pathway">
    <text evidence="3 18">Phospholipid metabolism; CDP-diacylglycerol biosynthesis; CDP-diacylglycerol from sn-glycerol 3-phosphate: step 3/3.</text>
</comment>
<proteinExistence type="inferred from homology"/>
<protein>
    <recommendedName>
        <fullName evidence="7 18">Phosphatidate cytidylyltransferase</fullName>
        <ecNumber evidence="6 18">2.7.7.41</ecNumber>
    </recommendedName>
</protein>
<evidence type="ECO:0000256" key="4">
    <source>
        <dbReference type="ARBA" id="ARBA00005189"/>
    </source>
</evidence>
<evidence type="ECO:0000256" key="5">
    <source>
        <dbReference type="ARBA" id="ARBA00010185"/>
    </source>
</evidence>
<evidence type="ECO:0000256" key="1">
    <source>
        <dbReference type="ARBA" id="ARBA00001698"/>
    </source>
</evidence>
<evidence type="ECO:0000256" key="10">
    <source>
        <dbReference type="ARBA" id="ARBA00022679"/>
    </source>
</evidence>
<evidence type="ECO:0000256" key="18">
    <source>
        <dbReference type="RuleBase" id="RU003938"/>
    </source>
</evidence>
<dbReference type="EMBL" id="CP001751">
    <property type="protein sequence ID" value="ADE38757.1"/>
    <property type="molecule type" value="Genomic_DNA"/>
</dbReference>
<dbReference type="AlphaFoldDB" id="D5BR60"/>
<feature type="transmembrane region" description="Helical" evidence="19">
    <location>
        <begin position="167"/>
        <end position="186"/>
    </location>
</feature>
<evidence type="ECO:0000313" key="20">
    <source>
        <dbReference type="EMBL" id="ADE38757.1"/>
    </source>
</evidence>
<sequence>MTFSSLSPLAQRLVGFATLVPIIVLVWFDAKIASLIVWLAFILMGLEFSRLVDLAKPFTFIVLVLFAFVGMPLWLMVIDTRLILAVITAMMVLLMWQKSFPLAVFVGLTSLCGVSAQVIINNQNGQYMLLAVCAVVAACDIAAFFVGRRVGGPKLAPSISPNKTVSGAIAGVLAAGILYFIFAGMFGLTSVVAFGFGCIIGCLAQLGDLFESSVKRQMGVKDSGRLIPGHGGLLDRFDGYLLTLPIVALVFFI</sequence>
<evidence type="ECO:0000256" key="16">
    <source>
        <dbReference type="ARBA" id="ARBA00023209"/>
    </source>
</evidence>
<dbReference type="Proteomes" id="UP000007460">
    <property type="component" value="Chromosome"/>
</dbReference>
<evidence type="ECO:0000256" key="7">
    <source>
        <dbReference type="ARBA" id="ARBA00019373"/>
    </source>
</evidence>
<dbReference type="GO" id="GO:0005886">
    <property type="term" value="C:plasma membrane"/>
    <property type="evidence" value="ECO:0007669"/>
    <property type="project" value="UniProtKB-SubCell"/>
</dbReference>
<evidence type="ECO:0000256" key="13">
    <source>
        <dbReference type="ARBA" id="ARBA00022989"/>
    </source>
</evidence>
<feature type="transmembrane region" description="Helical" evidence="19">
    <location>
        <begin position="58"/>
        <end position="78"/>
    </location>
</feature>
<dbReference type="KEGG" id="apb:SAR116_0514"/>
<evidence type="ECO:0000256" key="2">
    <source>
        <dbReference type="ARBA" id="ARBA00004651"/>
    </source>
</evidence>
<keyword evidence="10 18" id="KW-0808">Transferase</keyword>
<evidence type="ECO:0000256" key="19">
    <source>
        <dbReference type="SAM" id="Phobius"/>
    </source>
</evidence>
<evidence type="ECO:0000256" key="12">
    <source>
        <dbReference type="ARBA" id="ARBA00022695"/>
    </source>
</evidence>
<comment type="subcellular location">
    <subcellularLocation>
        <location evidence="2">Cell membrane</location>
        <topology evidence="2">Multi-pass membrane protein</topology>
    </subcellularLocation>
</comment>
<feature type="transmembrane region" description="Helical" evidence="19">
    <location>
        <begin position="12"/>
        <end position="28"/>
    </location>
</feature>
<evidence type="ECO:0000313" key="21">
    <source>
        <dbReference type="Proteomes" id="UP000007460"/>
    </source>
</evidence>
<reference evidence="20 21" key="1">
    <citation type="journal article" date="2010" name="J. Bacteriol.">
        <title>Complete genome sequence of "Candidatus Puniceispirillum marinum" IMCC1322, a representative of the SAR116 clade in the Alphaproteobacteria.</title>
        <authorList>
            <person name="Oh H.M."/>
            <person name="Kwon K.K."/>
            <person name="Kang I."/>
            <person name="Kang S.G."/>
            <person name="Lee J.H."/>
            <person name="Kim S.J."/>
            <person name="Cho J.C."/>
        </authorList>
    </citation>
    <scope>NUCLEOTIDE SEQUENCE [LARGE SCALE GENOMIC DNA]</scope>
    <source>
        <strain evidence="20 21">IMCC1322</strain>
    </source>
</reference>
<dbReference type="PROSITE" id="PS01315">
    <property type="entry name" value="CDS"/>
    <property type="match status" value="1"/>
</dbReference>
<evidence type="ECO:0000256" key="17">
    <source>
        <dbReference type="ARBA" id="ARBA00023264"/>
    </source>
</evidence>
<feature type="transmembrane region" description="Helical" evidence="19">
    <location>
        <begin position="126"/>
        <end position="146"/>
    </location>
</feature>
<feature type="transmembrane region" description="Helical" evidence="19">
    <location>
        <begin position="192"/>
        <end position="210"/>
    </location>
</feature>
<keyword evidence="13 19" id="KW-1133">Transmembrane helix</keyword>
<keyword evidence="11 18" id="KW-0812">Transmembrane</keyword>
<comment type="catalytic activity">
    <reaction evidence="1 18">
        <text>a 1,2-diacyl-sn-glycero-3-phosphate + CTP + H(+) = a CDP-1,2-diacyl-sn-glycerol + diphosphate</text>
        <dbReference type="Rhea" id="RHEA:16229"/>
        <dbReference type="ChEBI" id="CHEBI:15378"/>
        <dbReference type="ChEBI" id="CHEBI:33019"/>
        <dbReference type="ChEBI" id="CHEBI:37563"/>
        <dbReference type="ChEBI" id="CHEBI:58332"/>
        <dbReference type="ChEBI" id="CHEBI:58608"/>
        <dbReference type="EC" id="2.7.7.41"/>
    </reaction>
</comment>
<keyword evidence="14" id="KW-0443">Lipid metabolism</keyword>
<dbReference type="UniPathway" id="UPA00557">
    <property type="reaction ID" value="UER00614"/>
</dbReference>
<dbReference type="PANTHER" id="PTHR46382">
    <property type="entry name" value="PHOSPHATIDATE CYTIDYLYLTRANSFERASE"/>
    <property type="match status" value="1"/>
</dbReference>
<comment type="pathway">
    <text evidence="4">Lipid metabolism.</text>
</comment>
<gene>
    <name evidence="20" type="ordered locus">SAR116_0514</name>
</gene>
<dbReference type="HOGENOM" id="CLU_037294_1_1_5"/>
<dbReference type="Pfam" id="PF01148">
    <property type="entry name" value="CTP_transf_1"/>
    <property type="match status" value="1"/>
</dbReference>
<name>D5BR60_PUNMI</name>
<evidence type="ECO:0000256" key="15">
    <source>
        <dbReference type="ARBA" id="ARBA00023136"/>
    </source>
</evidence>
<dbReference type="eggNOG" id="COG4589">
    <property type="taxonomic scope" value="Bacteria"/>
</dbReference>
<evidence type="ECO:0000256" key="11">
    <source>
        <dbReference type="ARBA" id="ARBA00022692"/>
    </source>
</evidence>
<dbReference type="PANTHER" id="PTHR46382:SF1">
    <property type="entry name" value="PHOSPHATIDATE CYTIDYLYLTRANSFERASE"/>
    <property type="match status" value="1"/>
</dbReference>
<keyword evidence="8" id="KW-1003">Cell membrane</keyword>
<keyword evidence="12 18" id="KW-0548">Nucleotidyltransferase</keyword>
<keyword evidence="9" id="KW-0444">Lipid biosynthesis</keyword>
<keyword evidence="17" id="KW-1208">Phospholipid metabolism</keyword>
<feature type="transmembrane region" description="Helical" evidence="19">
    <location>
        <begin position="99"/>
        <end position="120"/>
    </location>
</feature>
<dbReference type="STRING" id="488538.SAR116_0514"/>
<comment type="similarity">
    <text evidence="5 18">Belongs to the CDS family.</text>
</comment>
<evidence type="ECO:0000256" key="3">
    <source>
        <dbReference type="ARBA" id="ARBA00005119"/>
    </source>
</evidence>
<evidence type="ECO:0000256" key="8">
    <source>
        <dbReference type="ARBA" id="ARBA00022475"/>
    </source>
</evidence>
<organism evidence="20 21">
    <name type="scientific">Puniceispirillum marinum (strain IMCC1322)</name>
    <dbReference type="NCBI Taxonomy" id="488538"/>
    <lineage>
        <taxon>Bacteria</taxon>
        <taxon>Pseudomonadati</taxon>
        <taxon>Pseudomonadota</taxon>
        <taxon>Alphaproteobacteria</taxon>
        <taxon>Candidatus Puniceispirillales</taxon>
        <taxon>Candidatus Puniceispirillaceae</taxon>
        <taxon>Candidatus Puniceispirillum</taxon>
    </lineage>
</organism>
<keyword evidence="21" id="KW-1185">Reference proteome</keyword>
<evidence type="ECO:0000256" key="14">
    <source>
        <dbReference type="ARBA" id="ARBA00023098"/>
    </source>
</evidence>
<evidence type="ECO:0000256" key="9">
    <source>
        <dbReference type="ARBA" id="ARBA00022516"/>
    </source>
</evidence>
<keyword evidence="15 19" id="KW-0472">Membrane</keyword>
<dbReference type="RefSeq" id="WP_013045386.1">
    <property type="nucleotide sequence ID" value="NC_014010.1"/>
</dbReference>
<dbReference type="GO" id="GO:0004605">
    <property type="term" value="F:phosphatidate cytidylyltransferase activity"/>
    <property type="evidence" value="ECO:0007669"/>
    <property type="project" value="UniProtKB-EC"/>
</dbReference>
<evidence type="ECO:0000256" key="6">
    <source>
        <dbReference type="ARBA" id="ARBA00012487"/>
    </source>
</evidence>